<keyword evidence="2" id="KW-1185">Reference proteome</keyword>
<organism evidence="1 2">
    <name type="scientific">Mycena albidolilacea</name>
    <dbReference type="NCBI Taxonomy" id="1033008"/>
    <lineage>
        <taxon>Eukaryota</taxon>
        <taxon>Fungi</taxon>
        <taxon>Dikarya</taxon>
        <taxon>Basidiomycota</taxon>
        <taxon>Agaricomycotina</taxon>
        <taxon>Agaricomycetes</taxon>
        <taxon>Agaricomycetidae</taxon>
        <taxon>Agaricales</taxon>
        <taxon>Marasmiineae</taxon>
        <taxon>Mycenaceae</taxon>
        <taxon>Mycena</taxon>
    </lineage>
</organism>
<feature type="non-terminal residue" evidence="1">
    <location>
        <position position="53"/>
    </location>
</feature>
<sequence length="53" mass="5672">YSRLLLAKGHGYPLSYPQPPDPAESRAEGTQIGDVGVLTSDGGFDSFFNICRA</sequence>
<dbReference type="AlphaFoldDB" id="A0AAD6Z3R8"/>
<reference evidence="1" key="1">
    <citation type="submission" date="2023-03" db="EMBL/GenBank/DDBJ databases">
        <title>Massive genome expansion in bonnet fungi (Mycena s.s.) driven by repeated elements and novel gene families across ecological guilds.</title>
        <authorList>
            <consortium name="Lawrence Berkeley National Laboratory"/>
            <person name="Harder C.B."/>
            <person name="Miyauchi S."/>
            <person name="Viragh M."/>
            <person name="Kuo A."/>
            <person name="Thoen E."/>
            <person name="Andreopoulos B."/>
            <person name="Lu D."/>
            <person name="Skrede I."/>
            <person name="Drula E."/>
            <person name="Henrissat B."/>
            <person name="Morin E."/>
            <person name="Kohler A."/>
            <person name="Barry K."/>
            <person name="LaButti K."/>
            <person name="Morin E."/>
            <person name="Salamov A."/>
            <person name="Lipzen A."/>
            <person name="Mereny Z."/>
            <person name="Hegedus B."/>
            <person name="Baldrian P."/>
            <person name="Stursova M."/>
            <person name="Weitz H."/>
            <person name="Taylor A."/>
            <person name="Grigoriev I.V."/>
            <person name="Nagy L.G."/>
            <person name="Martin F."/>
            <person name="Kauserud H."/>
        </authorList>
    </citation>
    <scope>NUCLEOTIDE SEQUENCE</scope>
    <source>
        <strain evidence="1">CBHHK002</strain>
    </source>
</reference>
<proteinExistence type="predicted"/>
<comment type="caution">
    <text evidence="1">The sequence shown here is derived from an EMBL/GenBank/DDBJ whole genome shotgun (WGS) entry which is preliminary data.</text>
</comment>
<dbReference type="EMBL" id="JARIHO010000091">
    <property type="protein sequence ID" value="KAJ7306787.1"/>
    <property type="molecule type" value="Genomic_DNA"/>
</dbReference>
<dbReference type="Proteomes" id="UP001218218">
    <property type="component" value="Unassembled WGS sequence"/>
</dbReference>
<accession>A0AAD6Z3R8</accession>
<feature type="non-terminal residue" evidence="1">
    <location>
        <position position="1"/>
    </location>
</feature>
<name>A0AAD6Z3R8_9AGAR</name>
<protein>
    <submittedName>
        <fullName evidence="1">Uncharacterized protein</fullName>
    </submittedName>
</protein>
<evidence type="ECO:0000313" key="2">
    <source>
        <dbReference type="Proteomes" id="UP001218218"/>
    </source>
</evidence>
<gene>
    <name evidence="1" type="ORF">DFH08DRAFT_664732</name>
</gene>
<evidence type="ECO:0000313" key="1">
    <source>
        <dbReference type="EMBL" id="KAJ7306787.1"/>
    </source>
</evidence>